<dbReference type="InterPro" id="IPR020831">
    <property type="entry name" value="GlycerAld/Erythrose_P_DH"/>
</dbReference>
<feature type="domain" description="Glyceraldehyde 3-phosphate dehydrogenase NAD(P) binding" evidence="3">
    <location>
        <begin position="2"/>
        <end position="154"/>
    </location>
</feature>
<dbReference type="EMBL" id="CP136865">
    <property type="protein sequence ID" value="WOJ97530.1"/>
    <property type="molecule type" value="Genomic_DNA"/>
</dbReference>
<reference evidence="4 5" key="1">
    <citation type="submission" date="2023-10" db="EMBL/GenBank/DDBJ databases">
        <title>Two novel species belonging to the OM43/NOR5 clade.</title>
        <authorList>
            <person name="Park M."/>
        </authorList>
    </citation>
    <scope>NUCLEOTIDE SEQUENCE [LARGE SCALE GENOMIC DNA]</scope>
    <source>
        <strain evidence="4 5">IMCC45268</strain>
    </source>
</reference>
<dbReference type="Gene3D" id="3.40.50.720">
    <property type="entry name" value="NAD(P)-binding Rossmann-like Domain"/>
    <property type="match status" value="1"/>
</dbReference>
<sequence>MLRVAINGYGRIGRTLLRALQESPHRDAMRVVAINELADAPTVAHLTRYDSTHGRFPGTVELLDDQLRINGHDKALLREEDVANLDWSSIGVEMLLECSGAFSDRVTAERHLQAGARRVLFSQPAESDVDATVVFGINHDSLSAEHSVVSAASCTTNGIVPVIAALDAAFGIEHGTITTIHSAMNDQPVLDAYHNTDLRKTRAAGQSIIPVDTGLALGVERIMPALAGRFTAQALRVPTLNVSAMDLTVVTQSDVTVDDVNHALAEAATKSFSGVLGYTEEPLASCDFNRDSRSSIIDACQTRVSGQRLVKVLTWFDNEWGYANRMLDVARYWSDLGAKE</sequence>
<dbReference type="RefSeq" id="WP_407328413.1">
    <property type="nucleotide sequence ID" value="NZ_CP136865.1"/>
</dbReference>
<gene>
    <name evidence="4" type="ORF">R0137_02915</name>
</gene>
<comment type="similarity">
    <text evidence="2">Belongs to the glyceraldehyde-3-phosphate dehydrogenase family.</text>
</comment>
<dbReference type="PROSITE" id="PS00071">
    <property type="entry name" value="GAPDH"/>
    <property type="match status" value="1"/>
</dbReference>
<name>A0ABZ0IGT8_9GAMM</name>
<dbReference type="InterPro" id="IPR036291">
    <property type="entry name" value="NAD(P)-bd_dom_sf"/>
</dbReference>
<protein>
    <submittedName>
        <fullName evidence="4">Glyceraldehyde 3-phosphate dehydrogenase NAD-binding domain-containing protein</fullName>
    </submittedName>
</protein>
<evidence type="ECO:0000313" key="5">
    <source>
        <dbReference type="Proteomes" id="UP001626549"/>
    </source>
</evidence>
<evidence type="ECO:0000259" key="3">
    <source>
        <dbReference type="SMART" id="SM00846"/>
    </source>
</evidence>
<dbReference type="PANTHER" id="PTHR43148">
    <property type="entry name" value="GLYCERALDEHYDE-3-PHOSPHATE DEHYDROGENASE 2"/>
    <property type="match status" value="1"/>
</dbReference>
<evidence type="ECO:0000313" key="4">
    <source>
        <dbReference type="EMBL" id="WOJ97530.1"/>
    </source>
</evidence>
<dbReference type="SUPFAM" id="SSF55347">
    <property type="entry name" value="Glyceraldehyde-3-phosphate dehydrogenase-like, C-terminal domain"/>
    <property type="match status" value="1"/>
</dbReference>
<evidence type="ECO:0000256" key="2">
    <source>
        <dbReference type="RuleBase" id="RU000397"/>
    </source>
</evidence>
<dbReference type="CDD" id="cd17892">
    <property type="entry name" value="GAPDH_N_E4PDH"/>
    <property type="match status" value="1"/>
</dbReference>
<evidence type="ECO:0000256" key="1">
    <source>
        <dbReference type="ARBA" id="ARBA00023002"/>
    </source>
</evidence>
<proteinExistence type="inferred from homology"/>
<dbReference type="SMART" id="SM00846">
    <property type="entry name" value="Gp_dh_N"/>
    <property type="match status" value="1"/>
</dbReference>
<keyword evidence="5" id="KW-1185">Reference proteome</keyword>
<dbReference type="PRINTS" id="PR00078">
    <property type="entry name" value="G3PDHDRGNASE"/>
</dbReference>
<keyword evidence="1" id="KW-0560">Oxidoreductase</keyword>
<dbReference type="InterPro" id="IPR020829">
    <property type="entry name" value="GlycerAld_3-P_DH_cat"/>
</dbReference>
<dbReference type="InterPro" id="IPR020830">
    <property type="entry name" value="GlycerAld_3-P_DH_AS"/>
</dbReference>
<dbReference type="PIRSF" id="PIRSF000149">
    <property type="entry name" value="GAP_DH"/>
    <property type="match status" value="1"/>
</dbReference>
<dbReference type="Pfam" id="PF02800">
    <property type="entry name" value="Gp_dh_C"/>
    <property type="match status" value="1"/>
</dbReference>
<accession>A0ABZ0IGT8</accession>
<dbReference type="Pfam" id="PF00044">
    <property type="entry name" value="Gp_dh_N"/>
    <property type="match status" value="1"/>
</dbReference>
<dbReference type="InterPro" id="IPR020828">
    <property type="entry name" value="GlycerAld_3-P_DH_NAD(P)-bd"/>
</dbReference>
<dbReference type="Proteomes" id="UP001626549">
    <property type="component" value="Chromosome"/>
</dbReference>
<dbReference type="Gene3D" id="3.30.360.10">
    <property type="entry name" value="Dihydrodipicolinate Reductase, domain 2"/>
    <property type="match status" value="1"/>
</dbReference>
<dbReference type="SUPFAM" id="SSF51735">
    <property type="entry name" value="NAD(P)-binding Rossmann-fold domains"/>
    <property type="match status" value="1"/>
</dbReference>
<organism evidence="4 5">
    <name type="scientific">Congregibacter brevis</name>
    <dbReference type="NCBI Taxonomy" id="3081201"/>
    <lineage>
        <taxon>Bacteria</taxon>
        <taxon>Pseudomonadati</taxon>
        <taxon>Pseudomonadota</taxon>
        <taxon>Gammaproteobacteria</taxon>
        <taxon>Cellvibrionales</taxon>
        <taxon>Halieaceae</taxon>
        <taxon>Congregibacter</taxon>
    </lineage>
</organism>